<name>I2H9M9_HENB6</name>
<keyword evidence="3 14" id="KW-0808">Transferase</keyword>
<dbReference type="PROSITE" id="PS50216">
    <property type="entry name" value="DHHC"/>
    <property type="match status" value="1"/>
</dbReference>
<feature type="repeat" description="ANK" evidence="13">
    <location>
        <begin position="104"/>
        <end position="136"/>
    </location>
</feature>
<keyword evidence="9" id="KW-0564">Palmitate</keyword>
<keyword evidence="10" id="KW-0449">Lipoprotein</keyword>
<evidence type="ECO:0000256" key="11">
    <source>
        <dbReference type="ARBA" id="ARBA00023315"/>
    </source>
</evidence>
<dbReference type="OMA" id="FWVGFRY"/>
<comment type="domain">
    <text evidence="14">The DHHC domain is required for palmitoyltransferase activity.</text>
</comment>
<dbReference type="EMBL" id="HE806325">
    <property type="protein sequence ID" value="CCH63081.1"/>
    <property type="molecule type" value="Genomic_DNA"/>
</dbReference>
<keyword evidence="18" id="KW-1185">Reference proteome</keyword>
<comment type="catalytic activity">
    <reaction evidence="12 14">
        <text>L-cysteinyl-[protein] + hexadecanoyl-CoA = S-hexadecanoyl-L-cysteinyl-[protein] + CoA</text>
        <dbReference type="Rhea" id="RHEA:36683"/>
        <dbReference type="Rhea" id="RHEA-COMP:10131"/>
        <dbReference type="Rhea" id="RHEA-COMP:11032"/>
        <dbReference type="ChEBI" id="CHEBI:29950"/>
        <dbReference type="ChEBI" id="CHEBI:57287"/>
        <dbReference type="ChEBI" id="CHEBI:57379"/>
        <dbReference type="ChEBI" id="CHEBI:74151"/>
        <dbReference type="EC" id="2.3.1.225"/>
    </reaction>
</comment>
<evidence type="ECO:0000256" key="10">
    <source>
        <dbReference type="ARBA" id="ARBA00023288"/>
    </source>
</evidence>
<dbReference type="FunFam" id="1.25.40.20:FF:000301">
    <property type="entry name" value="Palmitoyltransferase"/>
    <property type="match status" value="1"/>
</dbReference>
<dbReference type="SUPFAM" id="SSF48403">
    <property type="entry name" value="Ankyrin repeat"/>
    <property type="match status" value="1"/>
</dbReference>
<feature type="transmembrane region" description="Helical" evidence="14">
    <location>
        <begin position="383"/>
        <end position="407"/>
    </location>
</feature>
<evidence type="ECO:0000256" key="7">
    <source>
        <dbReference type="ARBA" id="ARBA00023043"/>
    </source>
</evidence>
<dbReference type="PANTHER" id="PTHR24161">
    <property type="entry name" value="ANK_REP_REGION DOMAIN-CONTAINING PROTEIN-RELATED"/>
    <property type="match status" value="1"/>
</dbReference>
<organism evidence="17 18">
    <name type="scientific">Henningerozyma blattae (strain ATCC 34711 / CBS 6284 / DSM 70876 / NBRC 10599 / NRRL Y-10934 / UCD 77-7)</name>
    <name type="common">Yeast</name>
    <name type="synonym">Tetrapisispora blattae</name>
    <dbReference type="NCBI Taxonomy" id="1071380"/>
    <lineage>
        <taxon>Eukaryota</taxon>
        <taxon>Fungi</taxon>
        <taxon>Dikarya</taxon>
        <taxon>Ascomycota</taxon>
        <taxon>Saccharomycotina</taxon>
        <taxon>Saccharomycetes</taxon>
        <taxon>Saccharomycetales</taxon>
        <taxon>Saccharomycetaceae</taxon>
        <taxon>Henningerozyma</taxon>
    </lineage>
</organism>
<dbReference type="GO" id="GO:0016020">
    <property type="term" value="C:membrane"/>
    <property type="evidence" value="ECO:0007669"/>
    <property type="project" value="UniProtKB-SubCell"/>
</dbReference>
<dbReference type="GO" id="GO:0006612">
    <property type="term" value="P:protein targeting to membrane"/>
    <property type="evidence" value="ECO:0007669"/>
    <property type="project" value="EnsemblFungi"/>
</dbReference>
<evidence type="ECO:0000256" key="8">
    <source>
        <dbReference type="ARBA" id="ARBA00023136"/>
    </source>
</evidence>
<dbReference type="GO" id="GO:0031683">
    <property type="term" value="F:G-protein beta/gamma-subunit complex binding"/>
    <property type="evidence" value="ECO:0007669"/>
    <property type="project" value="EnsemblFungi"/>
</dbReference>
<dbReference type="eggNOG" id="KOG0509">
    <property type="taxonomic scope" value="Eukaryota"/>
</dbReference>
<evidence type="ECO:0000313" key="17">
    <source>
        <dbReference type="EMBL" id="CCH63081.1"/>
    </source>
</evidence>
<keyword evidence="11 14" id="KW-0012">Acyltransferase</keyword>
<dbReference type="InParanoid" id="I2H9M9"/>
<dbReference type="RefSeq" id="XP_004182600.1">
    <property type="nucleotide sequence ID" value="XM_004182552.1"/>
</dbReference>
<dbReference type="SMART" id="SM00248">
    <property type="entry name" value="ANK"/>
    <property type="match status" value="5"/>
</dbReference>
<dbReference type="Proteomes" id="UP000002866">
    <property type="component" value="Chromosome 10"/>
</dbReference>
<feature type="region of interest" description="Disordered" evidence="15">
    <location>
        <begin position="1"/>
        <end position="65"/>
    </location>
</feature>
<feature type="transmembrane region" description="Helical" evidence="14">
    <location>
        <begin position="511"/>
        <end position="533"/>
    </location>
</feature>
<feature type="compositionally biased region" description="Acidic residues" evidence="15">
    <location>
        <begin position="15"/>
        <end position="28"/>
    </location>
</feature>
<keyword evidence="6 14" id="KW-1133">Transmembrane helix</keyword>
<evidence type="ECO:0000256" key="3">
    <source>
        <dbReference type="ARBA" id="ARBA00022679"/>
    </source>
</evidence>
<dbReference type="GO" id="GO:0019706">
    <property type="term" value="F:protein-cysteine S-palmitoyltransferase activity"/>
    <property type="evidence" value="ECO:0007669"/>
    <property type="project" value="UniProtKB-EC"/>
</dbReference>
<dbReference type="STRING" id="1071380.I2H9M9"/>
<dbReference type="KEGG" id="tbl:TBLA_0J00830"/>
<comment type="similarity">
    <text evidence="2">Belongs to the DHHC palmitoyltransferase family. AKR/ZDHHC17 subfamily.</text>
</comment>
<evidence type="ECO:0000256" key="13">
    <source>
        <dbReference type="PROSITE-ProRule" id="PRU00023"/>
    </source>
</evidence>
<evidence type="ECO:0000256" key="1">
    <source>
        <dbReference type="ARBA" id="ARBA00004141"/>
    </source>
</evidence>
<evidence type="ECO:0000256" key="2">
    <source>
        <dbReference type="ARBA" id="ARBA00010104"/>
    </source>
</evidence>
<feature type="domain" description="Palmitoyltransferase DHHC" evidence="16">
    <location>
        <begin position="462"/>
        <end position="598"/>
    </location>
</feature>
<dbReference type="GO" id="GO:0005794">
    <property type="term" value="C:Golgi apparatus"/>
    <property type="evidence" value="ECO:0007669"/>
    <property type="project" value="EnsemblFungi"/>
</dbReference>
<gene>
    <name evidence="17" type="primary">TBLA0J00830</name>
    <name evidence="17" type="ORF">TBLA_0J00830</name>
</gene>
<dbReference type="PROSITE" id="PS50297">
    <property type="entry name" value="ANK_REP_REGION"/>
    <property type="match status" value="4"/>
</dbReference>
<dbReference type="InterPro" id="IPR001594">
    <property type="entry name" value="Palmitoyltrfase_DHHC"/>
</dbReference>
<dbReference type="InterPro" id="IPR036770">
    <property type="entry name" value="Ankyrin_rpt-contain_sf"/>
</dbReference>
<feature type="transmembrane region" description="Helical" evidence="14">
    <location>
        <begin position="565"/>
        <end position="585"/>
    </location>
</feature>
<keyword evidence="5" id="KW-0677">Repeat</keyword>
<feature type="repeat" description="ANK" evidence="13">
    <location>
        <begin position="209"/>
        <end position="241"/>
    </location>
</feature>
<dbReference type="GO" id="GO:0090029">
    <property type="term" value="P:negative regulation of pheromone-dependent signal transduction involved in conjugation with cellular fusion"/>
    <property type="evidence" value="ECO:0007669"/>
    <property type="project" value="EnsemblFungi"/>
</dbReference>
<dbReference type="InterPro" id="IPR002110">
    <property type="entry name" value="Ankyrin_rpt"/>
</dbReference>
<protein>
    <recommendedName>
        <fullName evidence="14">Palmitoyltransferase</fullName>
        <ecNumber evidence="14">2.3.1.225</ecNumber>
    </recommendedName>
</protein>
<dbReference type="PROSITE" id="PS50088">
    <property type="entry name" value="ANK_REPEAT"/>
    <property type="match status" value="4"/>
</dbReference>
<dbReference type="AlphaFoldDB" id="I2H9M9"/>
<dbReference type="GeneID" id="14498264"/>
<keyword evidence="4 14" id="KW-0812">Transmembrane</keyword>
<feature type="repeat" description="ANK" evidence="13">
    <location>
        <begin position="138"/>
        <end position="170"/>
    </location>
</feature>
<evidence type="ECO:0000256" key="15">
    <source>
        <dbReference type="SAM" id="MobiDB-lite"/>
    </source>
</evidence>
<keyword evidence="7 13" id="KW-0040">ANK repeat</keyword>
<accession>I2H9M9</accession>
<evidence type="ECO:0000256" key="6">
    <source>
        <dbReference type="ARBA" id="ARBA00022989"/>
    </source>
</evidence>
<reference evidence="17 18" key="1">
    <citation type="journal article" date="2011" name="Proc. Natl. Acad. Sci. U.S.A.">
        <title>Evolutionary erosion of yeast sex chromosomes by mating-type switching accidents.</title>
        <authorList>
            <person name="Gordon J.L."/>
            <person name="Armisen D."/>
            <person name="Proux-Wera E."/>
            <person name="Oheigeartaigh S.S."/>
            <person name="Byrne K.P."/>
            <person name="Wolfe K.H."/>
        </authorList>
    </citation>
    <scope>NUCLEOTIDE SEQUENCE [LARGE SCALE GENOMIC DNA]</scope>
    <source>
        <strain evidence="18">ATCC 34711 / CBS 6284 / DSM 70876 / NBRC 10599 / NRRL Y-10934 / UCD 77-7</strain>
    </source>
</reference>
<feature type="transmembrane region" description="Helical" evidence="14">
    <location>
        <begin position="413"/>
        <end position="430"/>
    </location>
</feature>
<dbReference type="Pfam" id="PF01529">
    <property type="entry name" value="DHHC"/>
    <property type="match status" value="1"/>
</dbReference>
<dbReference type="Gene3D" id="1.25.40.20">
    <property type="entry name" value="Ankyrin repeat-containing domain"/>
    <property type="match status" value="1"/>
</dbReference>
<dbReference type="OrthoDB" id="6781668at2759"/>
<evidence type="ECO:0000256" key="12">
    <source>
        <dbReference type="ARBA" id="ARBA00048048"/>
    </source>
</evidence>
<dbReference type="GO" id="GO:0030100">
    <property type="term" value="P:regulation of endocytosis"/>
    <property type="evidence" value="ECO:0007669"/>
    <property type="project" value="EnsemblFungi"/>
</dbReference>
<feature type="compositionally biased region" description="Acidic residues" evidence="15">
    <location>
        <begin position="44"/>
        <end position="62"/>
    </location>
</feature>
<dbReference type="HOGENOM" id="CLU_012510_1_1_1"/>
<feature type="transmembrane region" description="Helical" evidence="14">
    <location>
        <begin position="323"/>
        <end position="356"/>
    </location>
</feature>
<evidence type="ECO:0000256" key="9">
    <source>
        <dbReference type="ARBA" id="ARBA00023139"/>
    </source>
</evidence>
<evidence type="ECO:0000256" key="5">
    <source>
        <dbReference type="ARBA" id="ARBA00022737"/>
    </source>
</evidence>
<evidence type="ECO:0000259" key="16">
    <source>
        <dbReference type="Pfam" id="PF01529"/>
    </source>
</evidence>
<keyword evidence="8 14" id="KW-0472">Membrane</keyword>
<evidence type="ECO:0000313" key="18">
    <source>
        <dbReference type="Proteomes" id="UP000002866"/>
    </source>
</evidence>
<proteinExistence type="inferred from homology"/>
<sequence length="739" mass="84168">MNKDKEARTPLLSEDNQENINDEDELEMDNVSSSSMQPMISEEANNEEVAEEGTEEGTEEGIEASNDSIINQYITACQRGDLTTVQKMVEHQIIDIGKDYDSSEKISGLHWASVNNRLSIVQYLISQGSDVNYKAGTLHATPLHWAASHGYVYIVDYLLKHGADPCIKDDQGFNLLHLAVNSSNIMLVIYVLFNVVEKGILDVDCVDPHGRTPLLWAAYQGDSLTVNSLLQFGANVKICDDGGFSPLHWGVVKGQPHVLKYLIKNGGDFFQKTKDDKDCFIIAKEMNTQVAFDEALKLNGFDTKGFPKKKVFKKSLHAKQVTFVIPFIYIGISFGLMSYVPVVIALLLNAIIWFGIKISLEKFIMPCYNIVGIQNTSLLKSPFLSGVFFGSVIWVVIVWCCKILPVAFWEEPIWNSIFGVSIIGVIYEFYKLIRSNPGRKNRNHDMESVRKTIQTLMELGKFDIRHFCLETWVRKPLRSKFSYLNQSVVNRYDHYCPWVYNDIGLRNHKRFIMFIFFSEVTIWSFVIVCFEYFDELEVEEDAKCLLMGGGSVCKGVLKSRFTLLLMVWSMLQGVWVMFLICVQLFQMLRGITNNEFNKLANAHESMVGSRNEIFNTTPEGYGEVVEESRSMITSSTSKRRNIFGLCMSVIGLDQWVLVVRETLGFARGNTNEEESALSGGIDCDYGWRINVKDFWLTSDTTAPLWQRIIYSPQGSKALLNDKEVDYDELYEWPRRVESV</sequence>
<dbReference type="EC" id="2.3.1.225" evidence="14"/>
<dbReference type="FunCoup" id="I2H9M9">
    <property type="interactions" value="621"/>
</dbReference>
<dbReference type="Pfam" id="PF13637">
    <property type="entry name" value="Ank_4"/>
    <property type="match status" value="1"/>
</dbReference>
<comment type="subcellular location">
    <subcellularLocation>
        <location evidence="1">Membrane</location>
        <topology evidence="1">Multi-pass membrane protein</topology>
    </subcellularLocation>
</comment>
<feature type="repeat" description="ANK" evidence="13">
    <location>
        <begin position="242"/>
        <end position="274"/>
    </location>
</feature>
<dbReference type="PANTHER" id="PTHR24161:SF85">
    <property type="entry name" value="PALMITOYLTRANSFERASE HIP14"/>
    <property type="match status" value="1"/>
</dbReference>
<evidence type="ECO:0000256" key="14">
    <source>
        <dbReference type="RuleBase" id="RU079119"/>
    </source>
</evidence>
<dbReference type="Pfam" id="PF12796">
    <property type="entry name" value="Ank_2"/>
    <property type="match status" value="1"/>
</dbReference>
<evidence type="ECO:0000256" key="4">
    <source>
        <dbReference type="ARBA" id="ARBA00022692"/>
    </source>
</evidence>